<evidence type="ECO:0000313" key="2">
    <source>
        <dbReference type="EMBL" id="MCL1138668.1"/>
    </source>
</evidence>
<reference evidence="2" key="1">
    <citation type="submission" date="2022-01" db="EMBL/GenBank/DDBJ databases">
        <title>Whole genome-based taxonomy of the Shewanellaceae.</title>
        <authorList>
            <person name="Martin-Rodriguez A.J."/>
        </authorList>
    </citation>
    <scope>NUCLEOTIDE SEQUENCE</scope>
    <source>
        <strain evidence="2">KCTC 23973</strain>
    </source>
</reference>
<feature type="chain" id="PRO_5040957592" description="DUF2147 domain-containing protein" evidence="1">
    <location>
        <begin position="23"/>
        <end position="142"/>
    </location>
</feature>
<organism evidence="2 3">
    <name type="scientific">Shewanella pneumatophori</name>
    <dbReference type="NCBI Taxonomy" id="314092"/>
    <lineage>
        <taxon>Bacteria</taxon>
        <taxon>Pseudomonadati</taxon>
        <taxon>Pseudomonadota</taxon>
        <taxon>Gammaproteobacteria</taxon>
        <taxon>Alteromonadales</taxon>
        <taxon>Shewanellaceae</taxon>
        <taxon>Shewanella</taxon>
    </lineage>
</organism>
<name>A0A9X1ZBP9_9GAMM</name>
<dbReference type="AlphaFoldDB" id="A0A9X1ZBP9"/>
<gene>
    <name evidence="2" type="ORF">L2740_08945</name>
</gene>
<accession>A0A9X1ZBP9</accession>
<proteinExistence type="predicted"/>
<protein>
    <recommendedName>
        <fullName evidence="4">DUF2147 domain-containing protein</fullName>
    </recommendedName>
</protein>
<comment type="caution">
    <text evidence="2">The sequence shown here is derived from an EMBL/GenBank/DDBJ whole genome shotgun (WGS) entry which is preliminary data.</text>
</comment>
<keyword evidence="1" id="KW-0732">Signal</keyword>
<evidence type="ECO:0008006" key="4">
    <source>
        <dbReference type="Google" id="ProtNLM"/>
    </source>
</evidence>
<evidence type="ECO:0000313" key="3">
    <source>
        <dbReference type="Proteomes" id="UP001139293"/>
    </source>
</evidence>
<keyword evidence="3" id="KW-1185">Reference proteome</keyword>
<evidence type="ECO:0000256" key="1">
    <source>
        <dbReference type="SAM" id="SignalP"/>
    </source>
</evidence>
<sequence>MKQILGGVIIALATLISAQVSAHTFEGNWYFVEGEYKKPDGTILKADNSSLVAVKSIKGNIFSLTNTEDGVFLGYLAGDFLVDGDNYTEAVKTGTRAKHHGKNYHFKGWLETRQEQGKTVTYWHHEGEVEGIKEYEVWRKLF</sequence>
<feature type="signal peptide" evidence="1">
    <location>
        <begin position="1"/>
        <end position="22"/>
    </location>
</feature>
<dbReference type="Proteomes" id="UP001139293">
    <property type="component" value="Unassembled WGS sequence"/>
</dbReference>
<dbReference type="EMBL" id="JAKILB010000005">
    <property type="protein sequence ID" value="MCL1138668.1"/>
    <property type="molecule type" value="Genomic_DNA"/>
</dbReference>
<dbReference type="RefSeq" id="WP_248949733.1">
    <property type="nucleotide sequence ID" value="NZ_JAKILB010000005.1"/>
</dbReference>